<proteinExistence type="inferred from homology"/>
<dbReference type="GO" id="GO:0035861">
    <property type="term" value="C:site of double-strand break"/>
    <property type="evidence" value="ECO:0007669"/>
    <property type="project" value="TreeGrafter"/>
</dbReference>
<dbReference type="PANTHER" id="PTHR19306">
    <property type="entry name" value="STRUCTURAL MAINTENANCE OF CHROMOSOMES 5,6 SMC5, SMC6"/>
    <property type="match status" value="1"/>
</dbReference>
<evidence type="ECO:0000256" key="10">
    <source>
        <dbReference type="ARBA" id="ARBA00023204"/>
    </source>
</evidence>
<evidence type="ECO:0000313" key="14">
    <source>
        <dbReference type="Proteomes" id="UP000694846"/>
    </source>
</evidence>
<evidence type="ECO:0000313" key="15">
    <source>
        <dbReference type="RefSeq" id="XP_025409337.1"/>
    </source>
</evidence>
<dbReference type="GO" id="GO:0000724">
    <property type="term" value="P:double-strand break repair via homologous recombination"/>
    <property type="evidence" value="ECO:0007669"/>
    <property type="project" value="TreeGrafter"/>
</dbReference>
<protein>
    <submittedName>
        <fullName evidence="15">Structural maintenance of chromosomes protein 6 isoform X1</fullName>
    </submittedName>
</protein>
<keyword evidence="10" id="KW-0234">DNA repair</keyword>
<feature type="coiled-coil region" evidence="12">
    <location>
        <begin position="795"/>
        <end position="852"/>
    </location>
</feature>
<sequence length="1036" mass="120573">MDSQYDDEDWYDGSIKSITLENFMCHSNFHLTFNPRINFISGLNGSGKSAIQTALVVGFGARASVTNRASSLKSLIKYGCSSASISITLANSGIRTHESSPFRPEVYGKQITIVRQITESGSNPYKFLNENGHVVKSKKNELKSLVQHFNILVDNPICIMNQAMVKTFHKSADPKEKYNLFYKAISADVYNENIEETKLIANEYSDKLDNIHSVLTQCYKEVNEFEVYEKKCKQLEALKKSKCEIENEYSWFVVSQYERNYKEYLKKIKEYEENISKGTNQINTLENKIKSSLELLAVKNKELANIEESRSQNHFIFIETKKELQKKIDEYDNAKQAMKKHEYALHLLLSDKKDLEKHIELERQKGNTNTLDHYKKKLVHHEQYISEVHAAWKANMEHEKVLQNTVDDLRQKVSNLKNNEVSPLQRRIGELDRNINSMSYKQDRINFYGSWMPTLIQAIENAFKQNKFIKKPIGPIGAHIKVNSDKWIFSVENHLGRGFLRTFLVDNFTDNKMLKSIMDKIIPGNTRKPTIIISKFFDQVHDISSRETKNSLFRMLTFTSPVVANCMIDNSTIETIMLIENKEEAMHLMENSSRVPRNCHFSLTLDGTQVYPNPSYRVYSLQNPSEPVLLQSDVTVAINNLKCEKKELEQKIIKLNKEFENIEKSKLENQQILDKTRSETRLIKSKFDECSKKINELKAKCDEEQDDRMTTLTNEINDVNEKIVNLTKLKEDAMKPFPKYDNEIEKLNKKFVEIKSVIENTVRSTISEQIETLQAQIDSFKINISEINNYLTESKQIMRNLAEKAEIEKKKIESELKIAHKLCERIETNRSEEDIKRDIEETNRKHDLLQMELGKKRKDHLVLRDEFKKKKEEFIKQSDLYKEIVKIYKTNNYSLILSTKALDYYINSVKSKVQQSFDVVLSLRQIKGKLEIDHCNESLTITMFDNISTSCASGGERTFATVALIVALWSNMQLPFYSIDEYDVYMDNVNRLATTQLLMMSIEQRKNQFIFLTPQDISHIKSERHIKIVKLKEPRS</sequence>
<dbReference type="PANTHER" id="PTHR19306:SF6">
    <property type="entry name" value="STRUCTURAL MAINTENANCE OF CHROMOSOMES PROTEIN 6"/>
    <property type="match status" value="1"/>
</dbReference>
<feature type="coiled-coil region" evidence="12">
    <location>
        <begin position="631"/>
        <end position="729"/>
    </location>
</feature>
<keyword evidence="7" id="KW-0067">ATP-binding</keyword>
<evidence type="ECO:0000256" key="7">
    <source>
        <dbReference type="ARBA" id="ARBA00022840"/>
    </source>
</evidence>
<dbReference type="CTD" id="79677"/>
<evidence type="ECO:0000256" key="9">
    <source>
        <dbReference type="ARBA" id="ARBA00023172"/>
    </source>
</evidence>
<dbReference type="Proteomes" id="UP000694846">
    <property type="component" value="Unplaced"/>
</dbReference>
<comment type="similarity">
    <text evidence="3">Belongs to the SMC family. SMC6 subfamily.</text>
</comment>
<keyword evidence="4" id="KW-0158">Chromosome</keyword>
<evidence type="ECO:0000256" key="2">
    <source>
        <dbReference type="ARBA" id="ARBA00004286"/>
    </source>
</evidence>
<evidence type="ECO:0000259" key="13">
    <source>
        <dbReference type="Pfam" id="PF02463"/>
    </source>
</evidence>
<reference evidence="15" key="1">
    <citation type="submission" date="2025-08" db="UniProtKB">
        <authorList>
            <consortium name="RefSeq"/>
        </authorList>
    </citation>
    <scope>IDENTIFICATION</scope>
    <source>
        <tissue evidence="15">Whole body</tissue>
    </source>
</reference>
<gene>
    <name evidence="15" type="primary">LOC112682812</name>
</gene>
<evidence type="ECO:0000256" key="12">
    <source>
        <dbReference type="SAM" id="Coils"/>
    </source>
</evidence>
<dbReference type="Gene3D" id="3.40.50.300">
    <property type="entry name" value="P-loop containing nucleotide triphosphate hydrolases"/>
    <property type="match status" value="2"/>
</dbReference>
<dbReference type="Gene3D" id="1.10.287.1490">
    <property type="match status" value="1"/>
</dbReference>
<keyword evidence="11" id="KW-0539">Nucleus</keyword>
<dbReference type="OrthoDB" id="10072614at2759"/>
<evidence type="ECO:0000256" key="8">
    <source>
        <dbReference type="ARBA" id="ARBA00023054"/>
    </source>
</evidence>
<evidence type="ECO:0000256" key="5">
    <source>
        <dbReference type="ARBA" id="ARBA00022741"/>
    </source>
</evidence>
<dbReference type="AlphaFoldDB" id="A0A8B8FFR1"/>
<feature type="domain" description="RecF/RecN/SMC N-terminal" evidence="13">
    <location>
        <begin position="15"/>
        <end position="1030"/>
    </location>
</feature>
<dbReference type="InterPro" id="IPR003395">
    <property type="entry name" value="RecF/RecN/SMC_N"/>
</dbReference>
<dbReference type="RefSeq" id="XP_025409337.1">
    <property type="nucleotide sequence ID" value="XM_025553552.1"/>
</dbReference>
<dbReference type="InterPro" id="IPR027417">
    <property type="entry name" value="P-loop_NTPase"/>
</dbReference>
<evidence type="ECO:0000256" key="11">
    <source>
        <dbReference type="ARBA" id="ARBA00023242"/>
    </source>
</evidence>
<keyword evidence="9" id="KW-0233">DNA recombination</keyword>
<dbReference type="GO" id="GO:0003684">
    <property type="term" value="F:damaged DNA binding"/>
    <property type="evidence" value="ECO:0007669"/>
    <property type="project" value="TreeGrafter"/>
</dbReference>
<comment type="subcellular location">
    <subcellularLocation>
        <location evidence="2">Chromosome</location>
    </subcellularLocation>
    <subcellularLocation>
        <location evidence="1">Nucleus</location>
    </subcellularLocation>
</comment>
<dbReference type="GO" id="GO:0030915">
    <property type="term" value="C:Smc5-Smc6 complex"/>
    <property type="evidence" value="ECO:0007669"/>
    <property type="project" value="TreeGrafter"/>
</dbReference>
<keyword evidence="8 12" id="KW-0175">Coiled coil</keyword>
<evidence type="ECO:0000256" key="6">
    <source>
        <dbReference type="ARBA" id="ARBA00022763"/>
    </source>
</evidence>
<dbReference type="GO" id="GO:0003697">
    <property type="term" value="F:single-stranded DNA binding"/>
    <property type="evidence" value="ECO:0007669"/>
    <property type="project" value="TreeGrafter"/>
</dbReference>
<evidence type="ECO:0000256" key="1">
    <source>
        <dbReference type="ARBA" id="ARBA00004123"/>
    </source>
</evidence>
<name>A0A8B8FFR1_9HEMI</name>
<accession>A0A8B8FFR1</accession>
<dbReference type="GO" id="GO:0005524">
    <property type="term" value="F:ATP binding"/>
    <property type="evidence" value="ECO:0007669"/>
    <property type="project" value="UniProtKB-KW"/>
</dbReference>
<keyword evidence="6" id="KW-0227">DNA damage</keyword>
<organism evidence="14 15">
    <name type="scientific">Sipha flava</name>
    <name type="common">yellow sugarcane aphid</name>
    <dbReference type="NCBI Taxonomy" id="143950"/>
    <lineage>
        <taxon>Eukaryota</taxon>
        <taxon>Metazoa</taxon>
        <taxon>Ecdysozoa</taxon>
        <taxon>Arthropoda</taxon>
        <taxon>Hexapoda</taxon>
        <taxon>Insecta</taxon>
        <taxon>Pterygota</taxon>
        <taxon>Neoptera</taxon>
        <taxon>Paraneoptera</taxon>
        <taxon>Hemiptera</taxon>
        <taxon>Sternorrhyncha</taxon>
        <taxon>Aphidomorpha</taxon>
        <taxon>Aphidoidea</taxon>
        <taxon>Aphididae</taxon>
        <taxon>Sipha</taxon>
    </lineage>
</organism>
<dbReference type="Pfam" id="PF02463">
    <property type="entry name" value="SMC_N"/>
    <property type="match status" value="1"/>
</dbReference>
<keyword evidence="5" id="KW-0547">Nucleotide-binding</keyword>
<feature type="coiled-coil region" evidence="12">
    <location>
        <begin position="254"/>
        <end position="344"/>
    </location>
</feature>
<evidence type="ECO:0000256" key="3">
    <source>
        <dbReference type="ARBA" id="ARBA00006793"/>
    </source>
</evidence>
<dbReference type="GO" id="GO:0005634">
    <property type="term" value="C:nucleus"/>
    <property type="evidence" value="ECO:0007669"/>
    <property type="project" value="UniProtKB-SubCell"/>
</dbReference>
<evidence type="ECO:0000256" key="4">
    <source>
        <dbReference type="ARBA" id="ARBA00022454"/>
    </source>
</evidence>
<keyword evidence="14" id="KW-1185">Reference proteome</keyword>
<dbReference type="GeneID" id="112682812"/>
<dbReference type="SUPFAM" id="SSF52540">
    <property type="entry name" value="P-loop containing nucleoside triphosphate hydrolases"/>
    <property type="match status" value="1"/>
</dbReference>